<accession>A0AA44MPN0</accession>
<evidence type="ECO:0000313" key="1">
    <source>
        <dbReference type="EMBL" id="OYL19821.1"/>
    </source>
</evidence>
<sequence length="46" mass="4824">MAADLSAYPDRESELTHALAAMRSRLAAAAEAAGRNVGEIELLPIT</sequence>
<feature type="non-terminal residue" evidence="1">
    <location>
        <position position="46"/>
    </location>
</feature>
<reference evidence="1 2" key="1">
    <citation type="submission" date="2017-07" db="EMBL/GenBank/DDBJ databases">
        <title>Invasive disease caused simultaneously by more than one serotype of Streptococcus pneumoniae, South Africa.</title>
        <authorList>
            <person name="Ndlangisa K."/>
            <person name="Du Plessis M."/>
            <person name="Von Gottberg A."/>
        </authorList>
    </citation>
    <scope>NUCLEOTIDE SEQUENCE [LARGE SCALE GENOMIC DNA]</scope>
    <source>
        <strain evidence="1 2">8227-15B</strain>
    </source>
</reference>
<name>A0AA44MPN0_STREE</name>
<dbReference type="Proteomes" id="UP000214939">
    <property type="component" value="Unassembled WGS sequence"/>
</dbReference>
<evidence type="ECO:0000313" key="2">
    <source>
        <dbReference type="Proteomes" id="UP000214939"/>
    </source>
</evidence>
<dbReference type="AlphaFoldDB" id="A0AA44MPN0"/>
<dbReference type="EMBL" id="NNBW01000486">
    <property type="protein sequence ID" value="OYL19821.1"/>
    <property type="molecule type" value="Genomic_DNA"/>
</dbReference>
<comment type="caution">
    <text evidence="1">The sequence shown here is derived from an EMBL/GenBank/DDBJ whole genome shotgun (WGS) entry which is preliminary data.</text>
</comment>
<protein>
    <submittedName>
        <fullName evidence="1">YggS family pyridoxal phosphate enzyme</fullName>
    </submittedName>
</protein>
<proteinExistence type="predicted"/>
<gene>
    <name evidence="1" type="ORF">A5N45_12900</name>
</gene>
<organism evidence="1 2">
    <name type="scientific">Streptococcus pneumoniae</name>
    <dbReference type="NCBI Taxonomy" id="1313"/>
    <lineage>
        <taxon>Bacteria</taxon>
        <taxon>Bacillati</taxon>
        <taxon>Bacillota</taxon>
        <taxon>Bacilli</taxon>
        <taxon>Lactobacillales</taxon>
        <taxon>Streptococcaceae</taxon>
        <taxon>Streptococcus</taxon>
    </lineage>
</organism>